<accession>A0A1I7U6Y6</accession>
<dbReference type="Gene3D" id="1.20.120.1270">
    <property type="entry name" value="CagA exotoxin domain III"/>
    <property type="match status" value="1"/>
</dbReference>
<evidence type="ECO:0000313" key="3">
    <source>
        <dbReference type="WBParaSite" id="Csp11.Scaffold629.g15484.t1"/>
    </source>
</evidence>
<organism evidence="2 3">
    <name type="scientific">Caenorhabditis tropicalis</name>
    <dbReference type="NCBI Taxonomy" id="1561998"/>
    <lineage>
        <taxon>Eukaryota</taxon>
        <taxon>Metazoa</taxon>
        <taxon>Ecdysozoa</taxon>
        <taxon>Nematoda</taxon>
        <taxon>Chromadorea</taxon>
        <taxon>Rhabditida</taxon>
        <taxon>Rhabditina</taxon>
        <taxon>Rhabditomorpha</taxon>
        <taxon>Rhabditoidea</taxon>
        <taxon>Rhabditidae</taxon>
        <taxon>Peloderinae</taxon>
        <taxon>Caenorhabditis</taxon>
    </lineage>
</organism>
<evidence type="ECO:0000313" key="2">
    <source>
        <dbReference type="Proteomes" id="UP000095282"/>
    </source>
</evidence>
<protein>
    <submittedName>
        <fullName evidence="3">GOLGA2L5 domain-containing protein</fullName>
    </submittedName>
</protein>
<sequence length="113" mass="12742">MIVLLCAISGLEFKFLERHAHGNSKTAEGWQIDLAQKFQNSEAQVSKLQKAMDSQKTETSQKISDAEAQNHQLEANIEALKLKINQEASELKKKLQNLEASLLPFFFNSILLL</sequence>
<dbReference type="AlphaFoldDB" id="A0A1I7U6Y6"/>
<feature type="coiled-coil region" evidence="1">
    <location>
        <begin position="38"/>
        <end position="101"/>
    </location>
</feature>
<dbReference type="WBParaSite" id="Csp11.Scaffold629.g15484.t1">
    <property type="protein sequence ID" value="Csp11.Scaffold629.g15484.t1"/>
    <property type="gene ID" value="Csp11.Scaffold629.g15484"/>
</dbReference>
<evidence type="ECO:0000256" key="1">
    <source>
        <dbReference type="SAM" id="Coils"/>
    </source>
</evidence>
<proteinExistence type="predicted"/>
<reference evidence="3" key="1">
    <citation type="submission" date="2016-11" db="UniProtKB">
        <authorList>
            <consortium name="WormBaseParasite"/>
        </authorList>
    </citation>
    <scope>IDENTIFICATION</scope>
</reference>
<name>A0A1I7U6Y6_9PELO</name>
<keyword evidence="2" id="KW-1185">Reference proteome</keyword>
<dbReference type="Proteomes" id="UP000095282">
    <property type="component" value="Unplaced"/>
</dbReference>
<keyword evidence="1" id="KW-0175">Coiled coil</keyword>